<dbReference type="GO" id="GO:0010506">
    <property type="term" value="P:regulation of autophagy"/>
    <property type="evidence" value="ECO:0007669"/>
    <property type="project" value="InterPro"/>
</dbReference>
<evidence type="ECO:0000313" key="10">
    <source>
        <dbReference type="Proteomes" id="UP000281406"/>
    </source>
</evidence>
<evidence type="ECO:0000256" key="1">
    <source>
        <dbReference type="ARBA" id="ARBA00004370"/>
    </source>
</evidence>
<dbReference type="GO" id="GO:0005615">
    <property type="term" value="C:extracellular space"/>
    <property type="evidence" value="ECO:0007669"/>
    <property type="project" value="InterPro"/>
</dbReference>
<dbReference type="PANTHER" id="PTHR15742:SF1">
    <property type="entry name" value="PROTEIN SOGA1"/>
    <property type="match status" value="1"/>
</dbReference>
<dbReference type="Proteomes" id="UP000281406">
    <property type="component" value="Unassembled WGS sequence"/>
</dbReference>
<feature type="region of interest" description="Disordered" evidence="6">
    <location>
        <begin position="1210"/>
        <end position="1283"/>
    </location>
</feature>
<feature type="region of interest" description="Disordered" evidence="6">
    <location>
        <begin position="1298"/>
        <end position="1325"/>
    </location>
</feature>
<feature type="coiled-coil region" evidence="5">
    <location>
        <begin position="480"/>
        <end position="514"/>
    </location>
</feature>
<name>A0A3N0YL50_ANAGA</name>
<evidence type="ECO:0000256" key="5">
    <source>
        <dbReference type="SAM" id="Coils"/>
    </source>
</evidence>
<feature type="region of interest" description="Disordered" evidence="6">
    <location>
        <begin position="1397"/>
        <end position="1477"/>
    </location>
</feature>
<feature type="compositionally biased region" description="Low complexity" evidence="6">
    <location>
        <begin position="138"/>
        <end position="147"/>
    </location>
</feature>
<keyword evidence="3 5" id="KW-0175">Coiled coil</keyword>
<dbReference type="OrthoDB" id="10036174at2759"/>
<organism evidence="9 10">
    <name type="scientific">Anabarilius grahami</name>
    <name type="common">Kanglang fish</name>
    <name type="synonym">Barilius grahami</name>
    <dbReference type="NCBI Taxonomy" id="495550"/>
    <lineage>
        <taxon>Eukaryota</taxon>
        <taxon>Metazoa</taxon>
        <taxon>Chordata</taxon>
        <taxon>Craniata</taxon>
        <taxon>Vertebrata</taxon>
        <taxon>Euteleostomi</taxon>
        <taxon>Actinopterygii</taxon>
        <taxon>Neopterygii</taxon>
        <taxon>Teleostei</taxon>
        <taxon>Ostariophysi</taxon>
        <taxon>Cypriniformes</taxon>
        <taxon>Xenocyprididae</taxon>
        <taxon>Xenocypridinae</taxon>
        <taxon>Xenocypridinae incertae sedis</taxon>
        <taxon>Anabarilius</taxon>
    </lineage>
</organism>
<feature type="region of interest" description="Disordered" evidence="6">
    <location>
        <begin position="1"/>
        <end position="169"/>
    </location>
</feature>
<reference evidence="9 10" key="1">
    <citation type="submission" date="2018-10" db="EMBL/GenBank/DDBJ databases">
        <title>Genome assembly for a Yunnan-Guizhou Plateau 3E fish, Anabarilius grahami (Regan), and its evolutionary and genetic applications.</title>
        <authorList>
            <person name="Jiang W."/>
        </authorList>
    </citation>
    <scope>NUCLEOTIDE SEQUENCE [LARGE SCALE GENOMIC DNA]</scope>
    <source>
        <strain evidence="9">AG-KIZ</strain>
        <tissue evidence="9">Muscle</tissue>
    </source>
</reference>
<dbReference type="InterPro" id="IPR027882">
    <property type="entry name" value="SOGA1/2-like_CC"/>
</dbReference>
<comment type="caution">
    <text evidence="9">The sequence shown here is derived from an EMBL/GenBank/DDBJ whole genome shotgun (WGS) entry which is preliminary data.</text>
</comment>
<comment type="subcellular location">
    <subcellularLocation>
        <location evidence="1">Membrane</location>
    </subcellularLocation>
</comment>
<feature type="compositionally biased region" description="Basic and acidic residues" evidence="6">
    <location>
        <begin position="1460"/>
        <end position="1477"/>
    </location>
</feature>
<feature type="coiled-coil region" evidence="5">
    <location>
        <begin position="241"/>
        <end position="311"/>
    </location>
</feature>
<feature type="domain" description="SOGA 1/2-like coiled-coil" evidence="8">
    <location>
        <begin position="912"/>
        <end position="958"/>
    </location>
</feature>
<feature type="compositionally biased region" description="Polar residues" evidence="6">
    <location>
        <begin position="1435"/>
        <end position="1456"/>
    </location>
</feature>
<sequence>MTKTKVEANPESTARSSHHGRDGQDKACGDASSHQQSRQIHRHHVQHMTSKQPQANAYSKITPAPSQSKTKEIHSKKPKRGLSVTPNIHAGKTEMKPESRKRSDSNRSKSSGGRKLSDGSITSDDLSKDSGCATGKLSSTDSSSEISDASEEQKQSTDAQCGEVCHGGTDEEMMDDLAEQISEHREDDDLISATLSPGFGFGEGSISPGDQRSYVSLDSRLNLSASVAFSDLTGDFTDGVHEDLLREIDDLRSENEYLKDEMEELRSEMLEMRDMYMEEDVYQLQELRQQLEQANKACRILQYRLRKAERRSLRVAQTGQVDGELIRTLEHDIRVAKSVSLRLHSELEAVQKKNARLEWENEELRERLQDLEVAKQVLQAEMDKSQNSLKRRSLRSTSGKSEKKLSPQDDSADLKCQLHFAKEESALMCKKLTKMALESEAMREELAKYRLLYGEVDENQAAAGTTNSAHTREAEVKVHLRLVEEEATLLSRRIVELEVENRGLRAEMSELRERGGGSLEEEEMVKGAGEGLALTLRTGEQEEVLRGGCLDGKEKADALTIHNSMQENQKHAEEEHMENSSIHMHREGPIGGEQELFAETKEEDGQAQCKSDCIFGVKDLEGLLAIHDQALLVRSTIQLLTAPAKNGLSPTCTHETPPCGPYLSKATVDPQCKTHQWLLDPMLSPLTNGLEVLQAQLHALVEKLEVLSNSTSECTGPVTEKNILHFGEDLCAMKEDATNQARQERPCEGNVTNGCNQDSLVLLTLQLRWFIQQWRQGERPTGDGKNLFEMYCQNEIHLLKDIESRASKYNLQEKCDTQVSSALLSDLRTALQKLFSELWEQYRAAQFVVRQFANAKAAWAVECTELKSLISRLEGPAGKAGIKGPSDLNAALKKDHVEKLQHLLAESYTAVMDLTRQLKIRESNWSSERQELLEHLNHVRLECERSKTAKQNRKMQSTRNKMMTKDGKMERMTLKTGKAKPNKNWKYLSREAALLDREDTCKTWDCPIMPSSFPGLNLKQELTQRSHTAPERTSIRIYFSPPSAKRIQMSSLVAGEEEECEESQEPHFSAVSCGLVNQDWVSAYENWLGSMPIDRQNLTERNSIAVISSTSCSGLQTSSIASPSRLAFNSLDVSANLSDDMKEITASVLQTSQSSPLERKRGKEFGSNVVSVVSTGTQTQSQPQVTTIGLQTDGPRCLYAAKHWSPRVTSFVSARTQQTSASMERVPGPTERFQPHSTSPKIQRRHSTSSPFSSKSSSSTSPSSSSSFTTSSLSSSTSLSASSRLDYGAKERGLWALSQRASTSSRPSSVSTQASDKPGSRKTVGVHKYGLVQEFLRNVCGRGEKTNPEVEKAPAARRDHIGLVGSKKSEHPPSRIPAVPLVRNDSITKIVNRRFMKQSQKDEAVCQSQTQTQRQIDRGSISKNKGLEDGACDCSSRSLTSCFARPSQKNLRNAHSQRPRPHECPPSRGKGDPNGKQ</sequence>
<accession>A0A3N0YL50</accession>
<evidence type="ECO:0000313" key="9">
    <source>
        <dbReference type="EMBL" id="ROL46985.1"/>
    </source>
</evidence>
<dbReference type="InterPro" id="IPR049885">
    <property type="entry name" value="MTCL1-3"/>
</dbReference>
<proteinExistence type="predicted"/>
<keyword evidence="4" id="KW-0472">Membrane</keyword>
<feature type="compositionally biased region" description="Basic and acidic residues" evidence="6">
    <location>
        <begin position="91"/>
        <end position="107"/>
    </location>
</feature>
<feature type="compositionally biased region" description="Low complexity" evidence="6">
    <location>
        <begin position="1248"/>
        <end position="1283"/>
    </location>
</feature>
<feature type="compositionally biased region" description="Low complexity" evidence="6">
    <location>
        <begin position="108"/>
        <end position="120"/>
    </location>
</feature>
<protein>
    <submittedName>
        <fullName evidence="9">Protein SOGA1</fullName>
    </submittedName>
</protein>
<evidence type="ECO:0000259" key="7">
    <source>
        <dbReference type="Pfam" id="PF11365"/>
    </source>
</evidence>
<dbReference type="EMBL" id="RJVU01036174">
    <property type="protein sequence ID" value="ROL46985.1"/>
    <property type="molecule type" value="Genomic_DNA"/>
</dbReference>
<evidence type="ECO:0000256" key="2">
    <source>
        <dbReference type="ARBA" id="ARBA00022553"/>
    </source>
</evidence>
<dbReference type="PANTHER" id="PTHR15742">
    <property type="entry name" value="GIRDIN"/>
    <property type="match status" value="1"/>
</dbReference>
<feature type="compositionally biased region" description="Polar residues" evidence="6">
    <location>
        <begin position="48"/>
        <end position="68"/>
    </location>
</feature>
<dbReference type="Pfam" id="PF14818">
    <property type="entry name" value="SOGA1-2-like_CC"/>
    <property type="match status" value="1"/>
</dbReference>
<dbReference type="GO" id="GO:0016020">
    <property type="term" value="C:membrane"/>
    <property type="evidence" value="ECO:0007669"/>
    <property type="project" value="UniProtKB-SubCell"/>
</dbReference>
<evidence type="ECO:0000256" key="3">
    <source>
        <dbReference type="ARBA" id="ARBA00023054"/>
    </source>
</evidence>
<dbReference type="InterPro" id="IPR027881">
    <property type="entry name" value="SOGA_CC"/>
</dbReference>
<keyword evidence="2" id="KW-0597">Phosphoprotein</keyword>
<evidence type="ECO:0000256" key="4">
    <source>
        <dbReference type="ARBA" id="ARBA00023136"/>
    </source>
</evidence>
<feature type="region of interest" description="Disordered" evidence="6">
    <location>
        <begin position="382"/>
        <end position="409"/>
    </location>
</feature>
<keyword evidence="10" id="KW-1185">Reference proteome</keyword>
<gene>
    <name evidence="9" type="ORF">DPX16_20637</name>
</gene>
<feature type="compositionally biased region" description="Low complexity" evidence="6">
    <location>
        <begin position="1298"/>
        <end position="1315"/>
    </location>
</feature>
<feature type="compositionally biased region" description="Basic and acidic residues" evidence="6">
    <location>
        <begin position="19"/>
        <end position="28"/>
    </location>
</feature>
<evidence type="ECO:0000256" key="6">
    <source>
        <dbReference type="SAM" id="MobiDB-lite"/>
    </source>
</evidence>
<feature type="domain" description="SOGA coiled-coil" evidence="7">
    <location>
        <begin position="410"/>
        <end position="504"/>
    </location>
</feature>
<feature type="compositionally biased region" description="Polar residues" evidence="6">
    <location>
        <begin position="1210"/>
        <end position="1222"/>
    </location>
</feature>
<dbReference type="Pfam" id="PF11365">
    <property type="entry name" value="SOGA"/>
    <property type="match status" value="1"/>
</dbReference>
<evidence type="ECO:0000259" key="8">
    <source>
        <dbReference type="Pfam" id="PF14818"/>
    </source>
</evidence>